<dbReference type="PANTHER" id="PTHR45641">
    <property type="entry name" value="TETRATRICOPEPTIDE REPEAT PROTEIN (AFU_ORTHOLOGUE AFUA_6G03870)"/>
    <property type="match status" value="1"/>
</dbReference>
<sequence length="738" mass="83921">MPFTLFGSNGHEKRHKKSHGKKHNKKHNKKPVQQEKRPKSPGLEKRSYVSERHIDSPRLAARKLLVSIMNDCENGNDDDSFDAPPSMECTDAKARNIVVPECAAYKNVSGSKSIDTDDDMKPILLQMGGDSVAGDGSEAPSMLSSRSGGPPKEIFQETLLQEQTNLEDERSPMVVKKRLSQNEKDESRREEFQTLMAKFKPLDDQDEVRESPAEKERRNIYDMEWFAKVETGMKRRYSNDDNGTPTTHDDSFKSDPDTLPDAPLLSESETSAKSYRKVKTSSESFSSLKNEDIYRQQSSKGAIARSYSDLFQAARAAKPVFEEIMKKIFDHICFENADGMIARFADIKDQERAKEKANGLYSRREPGPALSWLYDIVRGSVVFSSPEGPMRCIEAFQLHPDVNVVNVRNKFMSDGGLDGYEVLNLHLQIDTKKGFRHVCEMQIHQLDVDSLDLEQVDKERLDDLLEDRLSLAQLERLSYLFNDQLRQYDWAEVVLRKLLKVQLDKASLGRLGHGSLQVAETSGRLGTLLQEQLDRPSEALEMLEKELEILKKQLGNHHMKVAETSAQIGDILHAQGETERALEYYGKSVEILQLQEDQKQYSWVNGTREDISSLMSQEEEIRESLEMYSKSLDKYKMTVEEGLSNLHETFDEMHKCASDDNSLDQVIQKNNQSIDECQKTLLEYIPHCHHGLGETTKVQGKVDEVFEVYAKSLIQSYQIRKLQEADGPVKVQVVAKGG</sequence>
<reference evidence="5" key="1">
    <citation type="submission" date="2023-08" db="EMBL/GenBank/DDBJ databases">
        <authorList>
            <person name="Audoor S."/>
            <person name="Bilcke G."/>
        </authorList>
    </citation>
    <scope>NUCLEOTIDE SEQUENCE</scope>
</reference>
<feature type="compositionally biased region" description="Basic and acidic residues" evidence="4">
    <location>
        <begin position="180"/>
        <end position="192"/>
    </location>
</feature>
<feature type="region of interest" description="Disordered" evidence="4">
    <location>
        <begin position="1"/>
        <end position="56"/>
    </location>
</feature>
<feature type="compositionally biased region" description="Basic and acidic residues" evidence="4">
    <location>
        <begin position="247"/>
        <end position="256"/>
    </location>
</feature>
<dbReference type="InterPro" id="IPR011990">
    <property type="entry name" value="TPR-like_helical_dom_sf"/>
</dbReference>
<feature type="compositionally biased region" description="Basic and acidic residues" evidence="4">
    <location>
        <begin position="32"/>
        <end position="56"/>
    </location>
</feature>
<organism evidence="5 6">
    <name type="scientific">Cylindrotheca closterium</name>
    <dbReference type="NCBI Taxonomy" id="2856"/>
    <lineage>
        <taxon>Eukaryota</taxon>
        <taxon>Sar</taxon>
        <taxon>Stramenopiles</taxon>
        <taxon>Ochrophyta</taxon>
        <taxon>Bacillariophyta</taxon>
        <taxon>Bacillariophyceae</taxon>
        <taxon>Bacillariophycidae</taxon>
        <taxon>Bacillariales</taxon>
        <taxon>Bacillariaceae</taxon>
        <taxon>Cylindrotheca</taxon>
    </lineage>
</organism>
<keyword evidence="1" id="KW-0677">Repeat</keyword>
<name>A0AAD2G873_9STRA</name>
<keyword evidence="2" id="KW-0802">TPR repeat</keyword>
<comment type="caution">
    <text evidence="5">The sequence shown here is derived from an EMBL/GenBank/DDBJ whole genome shotgun (WGS) entry which is preliminary data.</text>
</comment>
<gene>
    <name evidence="5" type="ORF">CYCCA115_LOCUS21281</name>
</gene>
<dbReference type="AlphaFoldDB" id="A0AAD2G873"/>
<evidence type="ECO:0000256" key="4">
    <source>
        <dbReference type="SAM" id="MobiDB-lite"/>
    </source>
</evidence>
<feature type="region of interest" description="Disordered" evidence="4">
    <location>
        <begin position="108"/>
        <end position="215"/>
    </location>
</feature>
<feature type="region of interest" description="Disordered" evidence="4">
    <location>
        <begin position="235"/>
        <end position="276"/>
    </location>
</feature>
<evidence type="ECO:0000256" key="3">
    <source>
        <dbReference type="SAM" id="Coils"/>
    </source>
</evidence>
<dbReference type="SUPFAM" id="SSF48452">
    <property type="entry name" value="TPR-like"/>
    <property type="match status" value="1"/>
</dbReference>
<dbReference type="Gene3D" id="1.25.40.10">
    <property type="entry name" value="Tetratricopeptide repeat domain"/>
    <property type="match status" value="1"/>
</dbReference>
<dbReference type="Proteomes" id="UP001295423">
    <property type="component" value="Unassembled WGS sequence"/>
</dbReference>
<evidence type="ECO:0000256" key="2">
    <source>
        <dbReference type="ARBA" id="ARBA00022803"/>
    </source>
</evidence>
<accession>A0AAD2G873</accession>
<evidence type="ECO:0000313" key="5">
    <source>
        <dbReference type="EMBL" id="CAJ1965688.1"/>
    </source>
</evidence>
<keyword evidence="3" id="KW-0175">Coiled coil</keyword>
<evidence type="ECO:0000313" key="6">
    <source>
        <dbReference type="Proteomes" id="UP001295423"/>
    </source>
</evidence>
<feature type="compositionally biased region" description="Basic and acidic residues" evidence="4">
    <location>
        <begin position="200"/>
        <end position="215"/>
    </location>
</feature>
<dbReference type="Pfam" id="PF13424">
    <property type="entry name" value="TPR_12"/>
    <property type="match status" value="1"/>
</dbReference>
<proteinExistence type="predicted"/>
<dbReference type="EMBL" id="CAKOGP040002214">
    <property type="protein sequence ID" value="CAJ1965688.1"/>
    <property type="molecule type" value="Genomic_DNA"/>
</dbReference>
<feature type="compositionally biased region" description="Basic residues" evidence="4">
    <location>
        <begin position="12"/>
        <end position="30"/>
    </location>
</feature>
<keyword evidence="6" id="KW-1185">Reference proteome</keyword>
<protein>
    <submittedName>
        <fullName evidence="5">Uncharacterized protein</fullName>
    </submittedName>
</protein>
<feature type="coiled-coil region" evidence="3">
    <location>
        <begin position="533"/>
        <end position="560"/>
    </location>
</feature>
<evidence type="ECO:0000256" key="1">
    <source>
        <dbReference type="ARBA" id="ARBA00022737"/>
    </source>
</evidence>